<accession>A0A6H9YKE7</accession>
<feature type="signal peptide" evidence="1">
    <location>
        <begin position="1"/>
        <end position="29"/>
    </location>
</feature>
<evidence type="ECO:0008006" key="4">
    <source>
        <dbReference type="Google" id="ProtNLM"/>
    </source>
</evidence>
<dbReference type="AlphaFoldDB" id="A0A6H9YKE7"/>
<organism evidence="2 3">
    <name type="scientific">Actinomadura rudentiformis</name>
    <dbReference type="NCBI Taxonomy" id="359158"/>
    <lineage>
        <taxon>Bacteria</taxon>
        <taxon>Bacillati</taxon>
        <taxon>Actinomycetota</taxon>
        <taxon>Actinomycetes</taxon>
        <taxon>Streptosporangiales</taxon>
        <taxon>Thermomonosporaceae</taxon>
        <taxon>Actinomadura</taxon>
    </lineage>
</organism>
<evidence type="ECO:0000313" key="3">
    <source>
        <dbReference type="Proteomes" id="UP000468735"/>
    </source>
</evidence>
<protein>
    <recommendedName>
        <fullName evidence="4">Secreted protein</fullName>
    </recommendedName>
</protein>
<name>A0A6H9YKE7_9ACTN</name>
<dbReference type="EMBL" id="WBMT01000012">
    <property type="protein sequence ID" value="KAB2346068.1"/>
    <property type="molecule type" value="Genomic_DNA"/>
</dbReference>
<reference evidence="2 3" key="1">
    <citation type="submission" date="2019-09" db="EMBL/GenBank/DDBJ databases">
        <title>Actinomadura physcomitrii sp. nov., a novel actinomycete isolated from moss [Physcomitrium sphaericum (Ludw) Fuernr].</title>
        <authorList>
            <person name="Zhuang X."/>
            <person name="Liu C."/>
        </authorList>
    </citation>
    <scope>NUCLEOTIDE SEQUENCE [LARGE SCALE GENOMIC DNA]</scope>
    <source>
        <strain evidence="2 3">HMC1</strain>
    </source>
</reference>
<comment type="caution">
    <text evidence="2">The sequence shown here is derived from an EMBL/GenBank/DDBJ whole genome shotgun (WGS) entry which is preliminary data.</text>
</comment>
<dbReference type="RefSeq" id="WP_151564187.1">
    <property type="nucleotide sequence ID" value="NZ_WBMT01000012.1"/>
</dbReference>
<evidence type="ECO:0000313" key="2">
    <source>
        <dbReference type="EMBL" id="KAB2346068.1"/>
    </source>
</evidence>
<dbReference type="Proteomes" id="UP000468735">
    <property type="component" value="Unassembled WGS sequence"/>
</dbReference>
<keyword evidence="3" id="KW-1185">Reference proteome</keyword>
<sequence>MRKLLRTSVLATAATATVLSLAVVPSASAEDATWTSTPGGNITGTNVGNIIGRNVTRGAIVTCSQAEATGSVKSGSGLDGTGIASVDTLQLGGYTGDPTICEGPSGLAVQIVVNDLPLELDAVSYNPTTGVTTGALTNADAGGITGKLIGLDDGCEADFVGANGQPGAIPGTFTNSTDRLTATSGGNLVATNVNANCPSNFIRNGDVVALEGTFVLDSDQTLTSP</sequence>
<keyword evidence="1" id="KW-0732">Signal</keyword>
<feature type="chain" id="PRO_5026315129" description="Secreted protein" evidence="1">
    <location>
        <begin position="30"/>
        <end position="225"/>
    </location>
</feature>
<evidence type="ECO:0000256" key="1">
    <source>
        <dbReference type="SAM" id="SignalP"/>
    </source>
</evidence>
<gene>
    <name evidence="2" type="ORF">F8566_25530</name>
</gene>
<proteinExistence type="predicted"/>
<dbReference type="OrthoDB" id="3480256at2"/>